<feature type="domain" description="ABC transmembrane type-1" evidence="8">
    <location>
        <begin position="49"/>
        <end position="251"/>
    </location>
</feature>
<evidence type="ECO:0000259" key="8">
    <source>
        <dbReference type="PROSITE" id="PS50928"/>
    </source>
</evidence>
<feature type="transmembrane region" description="Helical" evidence="7">
    <location>
        <begin position="232"/>
        <end position="251"/>
    </location>
</feature>
<dbReference type="STRING" id="47311.MBCUT_10680"/>
<gene>
    <name evidence="9" type="primary">cysW</name>
    <name evidence="9" type="ORF">MBCUT_10680</name>
</gene>
<evidence type="ECO:0000256" key="5">
    <source>
        <dbReference type="ARBA" id="ARBA00023032"/>
    </source>
</evidence>
<sequence length="261" mass="28667">MRSKFELIFIGITIAITAIFFVVIGSMFLIPSFEGFINALFSEQLIFAISLTLTTSLIAASLVIICCIPMAYTLSRYEFPLKALFKIIIDLPMAFPEIVIGIALLMFLGSNGIGNYLDFLGIQLVFNSTGIIIAQFFVALPYAVRMLYSTFNYINPRYEFVSRSLGHSEVSTFLNITLPLSKNGLFATGVIALSRCIGTFASVLFVGGGILMKTDTLAVSMYLNLSTGDIDMAITAGILLVIISFITIAIMEKYAKENYIH</sequence>
<dbReference type="InterPro" id="IPR035906">
    <property type="entry name" value="MetI-like_sf"/>
</dbReference>
<organism evidence="9 10">
    <name type="scientific">Methanobrevibacter cuticularis</name>
    <dbReference type="NCBI Taxonomy" id="47311"/>
    <lineage>
        <taxon>Archaea</taxon>
        <taxon>Methanobacteriati</taxon>
        <taxon>Methanobacteriota</taxon>
        <taxon>Methanomada group</taxon>
        <taxon>Methanobacteria</taxon>
        <taxon>Methanobacteriales</taxon>
        <taxon>Methanobacteriaceae</taxon>
        <taxon>Methanobrevibacter</taxon>
    </lineage>
</organism>
<evidence type="ECO:0000256" key="1">
    <source>
        <dbReference type="ARBA" id="ARBA00004141"/>
    </source>
</evidence>
<dbReference type="GO" id="GO:0015419">
    <property type="term" value="F:ABC-type sulfate transporter activity"/>
    <property type="evidence" value="ECO:0007669"/>
    <property type="project" value="InterPro"/>
</dbReference>
<evidence type="ECO:0000256" key="4">
    <source>
        <dbReference type="ARBA" id="ARBA00022989"/>
    </source>
</evidence>
<dbReference type="InterPro" id="IPR000515">
    <property type="entry name" value="MetI-like"/>
</dbReference>
<accession>A0A166DYM7</accession>
<evidence type="ECO:0000313" key="9">
    <source>
        <dbReference type="EMBL" id="KZX16091.1"/>
    </source>
</evidence>
<dbReference type="PROSITE" id="PS50928">
    <property type="entry name" value="ABC_TM1"/>
    <property type="match status" value="1"/>
</dbReference>
<evidence type="ECO:0000256" key="2">
    <source>
        <dbReference type="ARBA" id="ARBA00022448"/>
    </source>
</evidence>
<evidence type="ECO:0000256" key="6">
    <source>
        <dbReference type="ARBA" id="ARBA00023136"/>
    </source>
</evidence>
<name>A0A166DYM7_9EURY</name>
<dbReference type="Pfam" id="PF00528">
    <property type="entry name" value="BPD_transp_1"/>
    <property type="match status" value="1"/>
</dbReference>
<evidence type="ECO:0000256" key="3">
    <source>
        <dbReference type="ARBA" id="ARBA00022692"/>
    </source>
</evidence>
<dbReference type="GO" id="GO:0005886">
    <property type="term" value="C:plasma membrane"/>
    <property type="evidence" value="ECO:0007669"/>
    <property type="project" value="UniProtKB-SubCell"/>
</dbReference>
<feature type="transmembrane region" description="Helical" evidence="7">
    <location>
        <begin position="185"/>
        <end position="212"/>
    </location>
</feature>
<dbReference type="NCBIfam" id="TIGR01581">
    <property type="entry name" value="Mo_ABC_porter"/>
    <property type="match status" value="1"/>
</dbReference>
<comment type="subcellular location">
    <subcellularLocation>
        <location evidence="7">Cell membrane</location>
        <topology evidence="7">Multi-pass membrane protein</topology>
    </subcellularLocation>
    <subcellularLocation>
        <location evidence="1">Membrane</location>
        <topology evidence="1">Multi-pass membrane protein</topology>
    </subcellularLocation>
</comment>
<dbReference type="InterPro" id="IPR006469">
    <property type="entry name" value="NifC_ABC_porter"/>
</dbReference>
<dbReference type="Gene3D" id="1.10.3720.10">
    <property type="entry name" value="MetI-like"/>
    <property type="match status" value="1"/>
</dbReference>
<comment type="caution">
    <text evidence="9">The sequence shown here is derived from an EMBL/GenBank/DDBJ whole genome shotgun (WGS) entry which is preliminary data.</text>
</comment>
<reference evidence="9 10" key="1">
    <citation type="submission" date="2016-04" db="EMBL/GenBank/DDBJ databases">
        <title>Genome sequence of Methanobrevibacter cuticularis DSM 11139.</title>
        <authorList>
            <person name="Poehlein A."/>
            <person name="Seedorf H."/>
            <person name="Daniel R."/>
        </authorList>
    </citation>
    <scope>NUCLEOTIDE SEQUENCE [LARGE SCALE GENOMIC DNA]</scope>
    <source>
        <strain evidence="9 10">DSM 11139</strain>
    </source>
</reference>
<dbReference type="EMBL" id="LWMW01000099">
    <property type="protein sequence ID" value="KZX16091.1"/>
    <property type="molecule type" value="Genomic_DNA"/>
</dbReference>
<protein>
    <submittedName>
        <fullName evidence="9">Sulfate transport system permease protein CysW</fullName>
    </submittedName>
</protein>
<dbReference type="CDD" id="cd06261">
    <property type="entry name" value="TM_PBP2"/>
    <property type="match status" value="1"/>
</dbReference>
<dbReference type="SUPFAM" id="SSF161098">
    <property type="entry name" value="MetI-like"/>
    <property type="match status" value="1"/>
</dbReference>
<keyword evidence="4 7" id="KW-1133">Transmembrane helix</keyword>
<keyword evidence="5" id="KW-0764">Sulfate transport</keyword>
<dbReference type="PATRIC" id="fig|47311.3.peg.1176"/>
<dbReference type="OrthoDB" id="11163at2157"/>
<evidence type="ECO:0000313" key="10">
    <source>
        <dbReference type="Proteomes" id="UP000077275"/>
    </source>
</evidence>
<comment type="similarity">
    <text evidence="7">Belongs to the binding-protein-dependent transport system permease family.</text>
</comment>
<dbReference type="InterPro" id="IPR005667">
    <property type="entry name" value="Sulph_transpt2"/>
</dbReference>
<feature type="transmembrane region" description="Helical" evidence="7">
    <location>
        <begin position="84"/>
        <end position="108"/>
    </location>
</feature>
<keyword evidence="10" id="KW-1185">Reference proteome</keyword>
<dbReference type="Proteomes" id="UP000077275">
    <property type="component" value="Unassembled WGS sequence"/>
</dbReference>
<evidence type="ECO:0000256" key="7">
    <source>
        <dbReference type="RuleBase" id="RU363032"/>
    </source>
</evidence>
<proteinExistence type="inferred from homology"/>
<keyword evidence="3 7" id="KW-0812">Transmembrane</keyword>
<feature type="transmembrane region" description="Helical" evidence="7">
    <location>
        <begin position="7"/>
        <end position="33"/>
    </location>
</feature>
<keyword evidence="2 7" id="KW-0813">Transport</keyword>
<feature type="transmembrane region" description="Helical" evidence="7">
    <location>
        <begin position="120"/>
        <end position="144"/>
    </location>
</feature>
<dbReference type="PANTHER" id="PTHR30406:SF8">
    <property type="entry name" value="SULFATE TRANSPORT SYSTEM PERMEASE PROTEIN CYST"/>
    <property type="match status" value="1"/>
</dbReference>
<dbReference type="PANTHER" id="PTHR30406">
    <property type="entry name" value="SULFATE TRANSPORT SYSTEM PERMEASE PROTEIN"/>
    <property type="match status" value="1"/>
</dbReference>
<feature type="transmembrane region" description="Helical" evidence="7">
    <location>
        <begin position="45"/>
        <end position="72"/>
    </location>
</feature>
<keyword evidence="6 7" id="KW-0472">Membrane</keyword>
<dbReference type="AlphaFoldDB" id="A0A166DYM7"/>